<name>A0AAV9I7S7_9RHOD</name>
<dbReference type="Proteomes" id="UP001300502">
    <property type="component" value="Unassembled WGS sequence"/>
</dbReference>
<organism evidence="2 3">
    <name type="scientific">Galdieria yellowstonensis</name>
    <dbReference type="NCBI Taxonomy" id="3028027"/>
    <lineage>
        <taxon>Eukaryota</taxon>
        <taxon>Rhodophyta</taxon>
        <taxon>Bangiophyceae</taxon>
        <taxon>Galdieriales</taxon>
        <taxon>Galdieriaceae</taxon>
        <taxon>Galdieria</taxon>
    </lineage>
</organism>
<sequence length="574" mass="67168">MTNISPRDTRKFQRWILEELELQAPCETKLAKICKGTLATLWQELVDNCGSNVTHSAFHNNFLEKETNEKESTTKTSRNDEKQQDLQAIQNYRRKISQLERQIDEIEQQIQLSYCRKALARITCDHCSTWEKQIANKLEHIDKRISQYHVMETIGESGIERIHFEKDILQCSNNFSAMMNTVAEFAQKCMEWKTEDDFMEQIVAQQDMLQPWKQCLYYSMEEENTLEQLESIVDDQKLLSWDLKALFLDLSLEHTKHRKLLDKVTTGDNKYFGDDCHSKGNEDRNLMEALLYSEKETQHMLRNMQQQLKSNSATPISDDDLDASFSKVIQLATQIENDRLSLESIDNDEIQSFCTELEHIVDRESNHQILKHLWHLCTRAKHSIDDIYKLYEERLKSIMSLQDYRIQGLANHYLNTDTNVSSSEQLNPERTRDWGIEMAPMTMMKDDQPHFCCNKKSSASGHHLLQDVVETLVERDLAVNSVKARQFEHDMLNDLVSKEYSLKEMHEQMELLQRHWTQEISHYIESVSKQQNDVMQLLPNIRNLLDVCKFQPGLSIASTMTKFGNSCSNPKHSL</sequence>
<evidence type="ECO:0000256" key="1">
    <source>
        <dbReference type="SAM" id="Coils"/>
    </source>
</evidence>
<keyword evidence="1" id="KW-0175">Coiled coil</keyword>
<gene>
    <name evidence="2" type="ORF">GAYE_FCTG49G0034</name>
</gene>
<comment type="caution">
    <text evidence="2">The sequence shown here is derived from an EMBL/GenBank/DDBJ whole genome shotgun (WGS) entry which is preliminary data.</text>
</comment>
<feature type="coiled-coil region" evidence="1">
    <location>
        <begin position="82"/>
        <end position="116"/>
    </location>
</feature>
<evidence type="ECO:0000313" key="3">
    <source>
        <dbReference type="Proteomes" id="UP001300502"/>
    </source>
</evidence>
<keyword evidence="3" id="KW-1185">Reference proteome</keyword>
<dbReference type="EMBL" id="JANCYU010000001">
    <property type="protein sequence ID" value="KAK4522155.1"/>
    <property type="molecule type" value="Genomic_DNA"/>
</dbReference>
<accession>A0AAV9I7S7</accession>
<protein>
    <submittedName>
        <fullName evidence="2">Uncharacterized protein</fullName>
    </submittedName>
</protein>
<evidence type="ECO:0000313" key="2">
    <source>
        <dbReference type="EMBL" id="KAK4522155.1"/>
    </source>
</evidence>
<reference evidence="2 3" key="1">
    <citation type="submission" date="2022-07" db="EMBL/GenBank/DDBJ databases">
        <title>Genome-wide signatures of adaptation to extreme environments.</title>
        <authorList>
            <person name="Cho C.H."/>
            <person name="Yoon H.S."/>
        </authorList>
    </citation>
    <scope>NUCLEOTIDE SEQUENCE [LARGE SCALE GENOMIC DNA]</scope>
    <source>
        <strain evidence="2 3">108.79 E11</strain>
    </source>
</reference>
<proteinExistence type="predicted"/>
<dbReference type="AlphaFoldDB" id="A0AAV9I7S7"/>